<feature type="compositionally biased region" description="Gly residues" evidence="10">
    <location>
        <begin position="649"/>
        <end position="658"/>
    </location>
</feature>
<evidence type="ECO:0000256" key="10">
    <source>
        <dbReference type="SAM" id="MobiDB-lite"/>
    </source>
</evidence>
<sequence length="1140" mass="122724">MATAAGPALGAPAANPAIASTHLTESPTESPANSSPLGGVGGPTLGPSKPAGSAEASPAPSTHTPSSQSSLGINAEPTQRGSDSDAASNRQDSTPGWTPTPSEGPSVASSRRESTAESSVSGAVTPSDASTYSATDSASIANDRSSMLLRNSHHIRRVPSHHLSLDEPNQGTPDLGPPDHTELRAAADRLRGQAEARGKPQRHASYQHEQPNAGLSVQASPAVPHHPASMISGSTTPGGTGTPPQFIFAKIGERKRAASHSNLSSMSRQSTKTHHTGPLHDLRRFLNDHLHHGKSSSTSSHSGGHHGSGSKFEIGAAHDSRGSTPRSGKSSPRHSSQPGTPQGARTPVERDYTDTALHPEYHGHGRNSPPLGEDHAHLQKKYGKWGKMLGSGAGGTVRLIKRSRDHTVYAVKEFRAKRAGESEREYVKKVTAEFCVGSTLHHPNIIETVDIISDHGHYYEVMEYAEFDLFSIVMSGKMTRPEIYCVFRQIIDGVDYLHSMGLAHRDLKLDNCVMTHNNTVKLIDFGTAVVFKYPDQRPTRASGIVGSDPYLAPEVIGKKEYDPRLTDVWSVAIIFMCMILRRFPWKLPDSKTDASYRLYVSSHPELCRPPSDPSALIAGKPLPSRPTMPQDSMSRMTTRSGTSSPHVSLGGGGGGGGSESNSRILPTEQDVSSMQLSALERYDSPGRMSNHDGNDSPSLTGRGEGLAGSVGSLRISEDAENEAQSPAGRQSTRESAATAVDSVNGELGTRTSASTQRPRTSDAGPPPAPSAGAAQALSMTPAKETRARSDSVASSATWTTGAADSIFRLLPRESRSCLTRMLTVDTSIRCTLADLLRGGEGDDVDESRKDDWLPNIKPCIYHKGAMSPNREDQHDHIKIPADNSKMPKQKNTCASKAGIDLFFCSKEHQKLVWPVHRLVCGERAHPFRLPPFSQEEADVLLERLAKPPTTSKQAELQARFLNLVENGQLPGSDIQSKVKHLVGQECAIACMHGAAGTSHTECLIRAIRKFSASWYLDLRPQPPVPSTPSMPQVEGFIKAYDHFTMENAHPIATDSIWFSMFCHRLSSHVPIVNRMDDAMAANGRLTPAHDWLFELQEQSFGSLLSFLDASLVGAETPDRARFCLVACVRVQEAYRDVTAS</sequence>
<dbReference type="GO" id="GO:0004674">
    <property type="term" value="F:protein serine/threonine kinase activity"/>
    <property type="evidence" value="ECO:0007669"/>
    <property type="project" value="UniProtKB-KW"/>
</dbReference>
<dbReference type="GO" id="GO:0005524">
    <property type="term" value="F:ATP binding"/>
    <property type="evidence" value="ECO:0007669"/>
    <property type="project" value="UniProtKB-UniRule"/>
</dbReference>
<dbReference type="Pfam" id="PF00069">
    <property type="entry name" value="Pkinase"/>
    <property type="match status" value="1"/>
</dbReference>
<dbReference type="PROSITE" id="PS50011">
    <property type="entry name" value="PROTEIN_KINASE_DOM"/>
    <property type="match status" value="1"/>
</dbReference>
<evidence type="ECO:0000256" key="2">
    <source>
        <dbReference type="ARBA" id="ARBA00022527"/>
    </source>
</evidence>
<evidence type="ECO:0000259" key="11">
    <source>
        <dbReference type="PROSITE" id="PS50011"/>
    </source>
</evidence>
<keyword evidence="2 12" id="KW-0723">Serine/threonine-protein kinase</keyword>
<feature type="compositionally biased region" description="Low complexity" evidence="10">
    <location>
        <begin position="632"/>
        <end position="644"/>
    </location>
</feature>
<dbReference type="PROSITE" id="PS00108">
    <property type="entry name" value="PROTEIN_KINASE_ST"/>
    <property type="match status" value="1"/>
</dbReference>
<evidence type="ECO:0000256" key="3">
    <source>
        <dbReference type="ARBA" id="ARBA00022679"/>
    </source>
</evidence>
<keyword evidence="13" id="KW-1185">Reference proteome</keyword>
<feature type="region of interest" description="Disordered" evidence="10">
    <location>
        <begin position="606"/>
        <end position="796"/>
    </location>
</feature>
<feature type="region of interest" description="Disordered" evidence="10">
    <location>
        <begin position="161"/>
        <end position="348"/>
    </location>
</feature>
<evidence type="ECO:0000256" key="5">
    <source>
        <dbReference type="ARBA" id="ARBA00022777"/>
    </source>
</evidence>
<feature type="compositionally biased region" description="Basic and acidic residues" evidence="10">
    <location>
        <begin position="177"/>
        <end position="198"/>
    </location>
</feature>
<dbReference type="Gene3D" id="1.10.510.10">
    <property type="entry name" value="Transferase(Phosphotransferase) domain 1"/>
    <property type="match status" value="1"/>
</dbReference>
<feature type="compositionally biased region" description="Polar residues" evidence="10">
    <location>
        <begin position="259"/>
        <end position="270"/>
    </location>
</feature>
<feature type="compositionally biased region" description="Polar residues" evidence="10">
    <location>
        <begin position="322"/>
        <end position="340"/>
    </location>
</feature>
<dbReference type="PROSITE" id="PS00107">
    <property type="entry name" value="PROTEIN_KINASE_ATP"/>
    <property type="match status" value="1"/>
</dbReference>
<evidence type="ECO:0000256" key="6">
    <source>
        <dbReference type="ARBA" id="ARBA00022840"/>
    </source>
</evidence>
<comment type="caution">
    <text evidence="12">The sequence shown here is derived from an EMBL/GenBank/DDBJ whole genome shotgun (WGS) entry which is preliminary data.</text>
</comment>
<dbReference type="InterPro" id="IPR011009">
    <property type="entry name" value="Kinase-like_dom_sf"/>
</dbReference>
<evidence type="ECO:0000256" key="4">
    <source>
        <dbReference type="ARBA" id="ARBA00022741"/>
    </source>
</evidence>
<feature type="binding site" evidence="9">
    <location>
        <position position="412"/>
    </location>
    <ligand>
        <name>ATP</name>
        <dbReference type="ChEBI" id="CHEBI:30616"/>
    </ligand>
</feature>
<feature type="domain" description="Protein kinase" evidence="11">
    <location>
        <begin position="383"/>
        <end position="853"/>
    </location>
</feature>
<dbReference type="GO" id="GO:0005829">
    <property type="term" value="C:cytosol"/>
    <property type="evidence" value="ECO:0007669"/>
    <property type="project" value="TreeGrafter"/>
</dbReference>
<evidence type="ECO:0000256" key="1">
    <source>
        <dbReference type="ARBA" id="ARBA00012513"/>
    </source>
</evidence>
<name>A0A9P7B4K8_RHOMI</name>
<feature type="compositionally biased region" description="Basic and acidic residues" evidence="10">
    <location>
        <begin position="680"/>
        <end position="694"/>
    </location>
</feature>
<comment type="catalytic activity">
    <reaction evidence="7">
        <text>L-threonyl-[protein] + ATP = O-phospho-L-threonyl-[protein] + ADP + H(+)</text>
        <dbReference type="Rhea" id="RHEA:46608"/>
        <dbReference type="Rhea" id="RHEA-COMP:11060"/>
        <dbReference type="Rhea" id="RHEA-COMP:11605"/>
        <dbReference type="ChEBI" id="CHEBI:15378"/>
        <dbReference type="ChEBI" id="CHEBI:30013"/>
        <dbReference type="ChEBI" id="CHEBI:30616"/>
        <dbReference type="ChEBI" id="CHEBI:61977"/>
        <dbReference type="ChEBI" id="CHEBI:456216"/>
        <dbReference type="EC" id="2.7.11.1"/>
    </reaction>
</comment>
<keyword evidence="3" id="KW-0808">Transferase</keyword>
<feature type="compositionally biased region" description="Polar residues" evidence="10">
    <location>
        <begin position="76"/>
        <end position="103"/>
    </location>
</feature>
<feature type="compositionally biased region" description="Basic and acidic residues" evidence="10">
    <location>
        <begin position="278"/>
        <end position="290"/>
    </location>
</feature>
<dbReference type="InterPro" id="IPR017441">
    <property type="entry name" value="Protein_kinase_ATP_BS"/>
</dbReference>
<protein>
    <recommendedName>
        <fullName evidence="1">non-specific serine/threonine protein kinase</fullName>
        <ecNumber evidence="1">2.7.11.1</ecNumber>
    </recommendedName>
</protein>
<feature type="compositionally biased region" description="Low complexity" evidence="10">
    <location>
        <begin position="45"/>
        <end position="70"/>
    </location>
</feature>
<dbReference type="FunFam" id="1.10.510.10:FF:000595">
    <property type="entry name" value="Protein kinase, putative (AFU_orthologue AFUA_5G11840)"/>
    <property type="match status" value="1"/>
</dbReference>
<evidence type="ECO:0000256" key="8">
    <source>
        <dbReference type="ARBA" id="ARBA00048679"/>
    </source>
</evidence>
<dbReference type="InterPro" id="IPR000719">
    <property type="entry name" value="Prot_kinase_dom"/>
</dbReference>
<feature type="compositionally biased region" description="Polar residues" evidence="10">
    <location>
        <begin position="722"/>
        <end position="735"/>
    </location>
</feature>
<dbReference type="EC" id="2.7.11.1" evidence="1"/>
<dbReference type="SMART" id="SM00220">
    <property type="entry name" value="S_TKc"/>
    <property type="match status" value="1"/>
</dbReference>
<dbReference type="Proteomes" id="UP000777482">
    <property type="component" value="Unassembled WGS sequence"/>
</dbReference>
<evidence type="ECO:0000313" key="13">
    <source>
        <dbReference type="Proteomes" id="UP000777482"/>
    </source>
</evidence>
<dbReference type="OrthoDB" id="6513151at2759"/>
<feature type="region of interest" description="Disordered" evidence="10">
    <location>
        <begin position="1"/>
        <end position="145"/>
    </location>
</feature>
<feature type="compositionally biased region" description="Polar residues" evidence="10">
    <location>
        <begin position="659"/>
        <end position="676"/>
    </location>
</feature>
<keyword evidence="6 9" id="KW-0067">ATP-binding</keyword>
<dbReference type="PANTHER" id="PTHR24343">
    <property type="entry name" value="SERINE/THREONINE KINASE"/>
    <property type="match status" value="1"/>
</dbReference>
<gene>
    <name evidence="12" type="primary">HRK1</name>
    <name evidence="12" type="ORF">C6P46_005884</name>
</gene>
<keyword evidence="5 12" id="KW-0418">Kinase</keyword>
<dbReference type="InterPro" id="IPR008271">
    <property type="entry name" value="Ser/Thr_kinase_AS"/>
</dbReference>
<feature type="compositionally biased region" description="Polar residues" evidence="10">
    <location>
        <begin position="207"/>
        <end position="219"/>
    </location>
</feature>
<feature type="compositionally biased region" description="Low complexity" evidence="10">
    <location>
        <begin position="1"/>
        <end position="19"/>
    </location>
</feature>
<dbReference type="EMBL" id="PUHQ01000069">
    <property type="protein sequence ID" value="KAG0658225.1"/>
    <property type="molecule type" value="Genomic_DNA"/>
</dbReference>
<keyword evidence="4 9" id="KW-0547">Nucleotide-binding</keyword>
<dbReference type="AlphaFoldDB" id="A0A9P7B4K8"/>
<evidence type="ECO:0000256" key="9">
    <source>
        <dbReference type="PROSITE-ProRule" id="PRU10141"/>
    </source>
</evidence>
<dbReference type="PANTHER" id="PTHR24343:SF137">
    <property type="entry name" value="SERINE_THREONINE-PROTEIN KINASE HRK1"/>
    <property type="match status" value="1"/>
</dbReference>
<dbReference type="SUPFAM" id="SSF56112">
    <property type="entry name" value="Protein kinase-like (PK-like)"/>
    <property type="match status" value="1"/>
</dbReference>
<comment type="catalytic activity">
    <reaction evidence="8">
        <text>L-seryl-[protein] + ATP = O-phospho-L-seryl-[protein] + ADP + H(+)</text>
        <dbReference type="Rhea" id="RHEA:17989"/>
        <dbReference type="Rhea" id="RHEA-COMP:9863"/>
        <dbReference type="Rhea" id="RHEA-COMP:11604"/>
        <dbReference type="ChEBI" id="CHEBI:15378"/>
        <dbReference type="ChEBI" id="CHEBI:29999"/>
        <dbReference type="ChEBI" id="CHEBI:30616"/>
        <dbReference type="ChEBI" id="CHEBI:83421"/>
        <dbReference type="ChEBI" id="CHEBI:456216"/>
        <dbReference type="EC" id="2.7.11.1"/>
    </reaction>
</comment>
<reference evidence="12 13" key="1">
    <citation type="submission" date="2020-11" db="EMBL/GenBank/DDBJ databases">
        <title>Kefir isolates.</title>
        <authorList>
            <person name="Marcisauskas S."/>
            <person name="Kim Y."/>
            <person name="Blasche S."/>
        </authorList>
    </citation>
    <scope>NUCLEOTIDE SEQUENCE [LARGE SCALE GENOMIC DNA]</scope>
    <source>
        <strain evidence="12 13">KR</strain>
    </source>
</reference>
<feature type="compositionally biased region" description="Low complexity" evidence="10">
    <location>
        <begin position="116"/>
        <end position="141"/>
    </location>
</feature>
<accession>A0A9P7B4K8</accession>
<proteinExistence type="predicted"/>
<feature type="compositionally biased region" description="Polar residues" evidence="10">
    <location>
        <begin position="21"/>
        <end position="33"/>
    </location>
</feature>
<feature type="compositionally biased region" description="Polar residues" evidence="10">
    <location>
        <begin position="749"/>
        <end position="758"/>
    </location>
</feature>
<evidence type="ECO:0000313" key="12">
    <source>
        <dbReference type="EMBL" id="KAG0658225.1"/>
    </source>
</evidence>
<evidence type="ECO:0000256" key="7">
    <source>
        <dbReference type="ARBA" id="ARBA00047899"/>
    </source>
</evidence>
<organism evidence="12 13">
    <name type="scientific">Rhodotorula mucilaginosa</name>
    <name type="common">Yeast</name>
    <name type="synonym">Rhodotorula rubra</name>
    <dbReference type="NCBI Taxonomy" id="5537"/>
    <lineage>
        <taxon>Eukaryota</taxon>
        <taxon>Fungi</taxon>
        <taxon>Dikarya</taxon>
        <taxon>Basidiomycota</taxon>
        <taxon>Pucciniomycotina</taxon>
        <taxon>Microbotryomycetes</taxon>
        <taxon>Sporidiobolales</taxon>
        <taxon>Sporidiobolaceae</taxon>
        <taxon>Rhodotorula</taxon>
    </lineage>
</organism>